<accession>A0AAE1F752</accession>
<dbReference type="EMBL" id="JAWQEG010003013">
    <property type="protein sequence ID" value="KAK3868422.1"/>
    <property type="molecule type" value="Genomic_DNA"/>
</dbReference>
<feature type="compositionally biased region" description="Low complexity" evidence="1">
    <location>
        <begin position="431"/>
        <end position="453"/>
    </location>
</feature>
<feature type="compositionally biased region" description="Basic and acidic residues" evidence="1">
    <location>
        <begin position="46"/>
        <end position="62"/>
    </location>
</feature>
<dbReference type="InterPro" id="IPR035899">
    <property type="entry name" value="DBL_dom_sf"/>
</dbReference>
<feature type="domain" description="PH" evidence="2">
    <location>
        <begin position="734"/>
        <end position="832"/>
    </location>
</feature>
<feature type="compositionally biased region" description="Polar residues" evidence="1">
    <location>
        <begin position="108"/>
        <end position="143"/>
    </location>
</feature>
<feature type="region of interest" description="Disordered" evidence="1">
    <location>
        <begin position="353"/>
        <end position="527"/>
    </location>
</feature>
<dbReference type="Gene3D" id="2.30.29.30">
    <property type="entry name" value="Pleckstrin-homology domain (PH domain)/Phosphotyrosine-binding domain (PTB)"/>
    <property type="match status" value="2"/>
</dbReference>
<feature type="compositionally biased region" description="Basic and acidic residues" evidence="1">
    <location>
        <begin position="92"/>
        <end position="107"/>
    </location>
</feature>
<evidence type="ECO:0000259" key="2">
    <source>
        <dbReference type="PROSITE" id="PS50003"/>
    </source>
</evidence>
<feature type="compositionally biased region" description="Low complexity" evidence="1">
    <location>
        <begin position="510"/>
        <end position="525"/>
    </location>
</feature>
<dbReference type="SUPFAM" id="SSF50729">
    <property type="entry name" value="PH domain-like"/>
    <property type="match status" value="2"/>
</dbReference>
<proteinExistence type="predicted"/>
<feature type="compositionally biased region" description="Polar residues" evidence="1">
    <location>
        <begin position="166"/>
        <end position="179"/>
    </location>
</feature>
<feature type="compositionally biased region" description="Polar residues" evidence="1">
    <location>
        <begin position="196"/>
        <end position="224"/>
    </location>
</feature>
<gene>
    <name evidence="3" type="ORF">Pcinc_026173</name>
</gene>
<evidence type="ECO:0000256" key="1">
    <source>
        <dbReference type="SAM" id="MobiDB-lite"/>
    </source>
</evidence>
<name>A0AAE1F752_PETCI</name>
<dbReference type="InterPro" id="IPR055251">
    <property type="entry name" value="SOS1_NGEF_PH"/>
</dbReference>
<feature type="compositionally biased region" description="Basic and acidic residues" evidence="1">
    <location>
        <begin position="383"/>
        <end position="393"/>
    </location>
</feature>
<organism evidence="3 4">
    <name type="scientific">Petrolisthes cinctipes</name>
    <name type="common">Flat porcelain crab</name>
    <dbReference type="NCBI Taxonomy" id="88211"/>
    <lineage>
        <taxon>Eukaryota</taxon>
        <taxon>Metazoa</taxon>
        <taxon>Ecdysozoa</taxon>
        <taxon>Arthropoda</taxon>
        <taxon>Crustacea</taxon>
        <taxon>Multicrustacea</taxon>
        <taxon>Malacostraca</taxon>
        <taxon>Eumalacostraca</taxon>
        <taxon>Eucarida</taxon>
        <taxon>Decapoda</taxon>
        <taxon>Pleocyemata</taxon>
        <taxon>Anomura</taxon>
        <taxon>Galatheoidea</taxon>
        <taxon>Porcellanidae</taxon>
        <taxon>Petrolisthes</taxon>
    </lineage>
</organism>
<evidence type="ECO:0000313" key="3">
    <source>
        <dbReference type="EMBL" id="KAK3868422.1"/>
    </source>
</evidence>
<dbReference type="PROSITE" id="PS50003">
    <property type="entry name" value="PH_DOMAIN"/>
    <property type="match status" value="1"/>
</dbReference>
<protein>
    <recommendedName>
        <fullName evidence="2">PH domain-containing protein</fullName>
    </recommendedName>
</protein>
<sequence length="1159" mass="130440">MGEYGKDSEWPQPSPFVRGSSLRTTWRGHGSKVVPPRVPARLSLKQQDRPPRPPPRQSEDQVGRSQSLIHGATHQDGPPPLSPHCLVNKSRSFSEETRTRVRSRDRSGPTSPQPQTSTFFFPSTVNESLLNHDSGEIWNTQHIPTPPLSPTHQIPPTIQRRAAPCVSTSSQDAFKSQPPTVGHDNKKGFFSLFKRGTSSPHHNGSQSTEQHSVGNHKTFISNSKAHGVDPLTLPTVSNLRGRSQTPSPHRHAPPPSPTTYRRVRHGSDNSPAVVFRRSGSVPMQRTGGLSQRAGQDVTTAWGRIMSQSMRVPDTRHQARFYGEHSKGYCPDSSESGKNPWSDSAFMQWPLKPAIDTTAPPSLAPRIPDTRQENHRGSTTSTVAEDHLGQELEGSRTCLLPKSRQSTTHSQVVRPSLSLRAGRENGGFVGYPSTSHSSPSTPTTVPTHKTFTRPAPLPPPTTPKDSEDPDNTPDGGSSSRSGSSGSNSDYSSGSSSGSSQGRQPLVSPRNSVASVSGGSDSPGSVSRTCSLYSTDSGVEGWSLFGSGVEQVESLPPVDNFTYLLANDQEYLKCLRQLLNDHHAMTQHTPSHIRQHFDQVFSLLEQITHFQEEVHERLKETGGDVILLALALRDNQFQCYGRYIVMTSTVQKEFERYSTYFQEHFPDLLRNILKPTFRLNFYAMILESFKKECGVGERSEVEATVAYLNRLKRVANTEMTLKAVADSPVDLRLGGDLLHQGELVCLAGGSLQRKKYCVILFENLLVITSSKMSFYKYKVHYRVEQVEKVEVTGSTDLVLHVLTEGQAQHTTIKFRARTQLLRSQWVEYLEKIANENQCVGQGGRRARMVPGLQRECSRPIPLHIFSLYPSLNHSFTHQQTHHTIIDQCHLEEHWVQLISREKSNLRNLSVFLNPETLVPPTHINKLLEKLYEIHSKGILPILEKTRSVGEMLEWFIMNLDLFSIYKEYLVARSEVLLDQDYSTPRLYISPVQHFTFYVAWLQQLVSHPEHSSAAKKVIFRFYDYVRQAQLQLLKQAIVSGRVDFHRSGDFIRYDKMEVRTRKKELRGGSYFALLFENVIILTKPKPPFYEYTWDIWLDQANLGPPVQSDSTFKLEVRQGGGREPVTYDFSATSSAVKQEWLTCIHNQMLEQADKIRKRLSQ</sequence>
<dbReference type="Proteomes" id="UP001286313">
    <property type="component" value="Unassembled WGS sequence"/>
</dbReference>
<reference evidence="3" key="1">
    <citation type="submission" date="2023-10" db="EMBL/GenBank/DDBJ databases">
        <title>Genome assemblies of two species of porcelain crab, Petrolisthes cinctipes and Petrolisthes manimaculis (Anomura: Porcellanidae).</title>
        <authorList>
            <person name="Angst P."/>
        </authorList>
    </citation>
    <scope>NUCLEOTIDE SEQUENCE</scope>
    <source>
        <strain evidence="3">PB745_01</strain>
        <tissue evidence="3">Gill</tissue>
    </source>
</reference>
<dbReference type="InterPro" id="IPR011993">
    <property type="entry name" value="PH-like_dom_sf"/>
</dbReference>
<feature type="compositionally biased region" description="Polar residues" evidence="1">
    <location>
        <begin position="402"/>
        <end position="412"/>
    </location>
</feature>
<evidence type="ECO:0000313" key="4">
    <source>
        <dbReference type="Proteomes" id="UP001286313"/>
    </source>
</evidence>
<feature type="region of interest" description="Disordered" evidence="1">
    <location>
        <begin position="1"/>
        <end position="274"/>
    </location>
</feature>
<dbReference type="Pfam" id="PF22697">
    <property type="entry name" value="SOS1_NGEF_PH"/>
    <property type="match status" value="2"/>
</dbReference>
<keyword evidence="4" id="KW-1185">Reference proteome</keyword>
<dbReference type="SMART" id="SM00233">
    <property type="entry name" value="PH"/>
    <property type="match status" value="2"/>
</dbReference>
<comment type="caution">
    <text evidence="3">The sequence shown here is derived from an EMBL/GenBank/DDBJ whole genome shotgun (WGS) entry which is preliminary data.</text>
</comment>
<feature type="compositionally biased region" description="Low complexity" evidence="1">
    <location>
        <begin position="474"/>
        <end position="500"/>
    </location>
</feature>
<dbReference type="Gene3D" id="1.20.900.10">
    <property type="entry name" value="Dbl homology (DH) domain"/>
    <property type="match status" value="1"/>
</dbReference>
<feature type="compositionally biased region" description="Polar residues" evidence="1">
    <location>
        <begin position="234"/>
        <end position="244"/>
    </location>
</feature>
<dbReference type="SUPFAM" id="SSF48065">
    <property type="entry name" value="DBL homology domain (DH-domain)"/>
    <property type="match status" value="2"/>
</dbReference>
<dbReference type="AlphaFoldDB" id="A0AAE1F752"/>
<dbReference type="InterPro" id="IPR001849">
    <property type="entry name" value="PH_domain"/>
</dbReference>